<keyword evidence="3" id="KW-1015">Disulfide bond</keyword>
<feature type="chain" id="PRO_5032730800" description="Protein kinase domain-containing protein" evidence="5">
    <location>
        <begin position="33"/>
        <end position="629"/>
    </location>
</feature>
<dbReference type="CDD" id="cd00054">
    <property type="entry name" value="EGF_CA"/>
    <property type="match status" value="1"/>
</dbReference>
<sequence>MTQVLRFFLSPALVIVSHLVLLLSTASVSSMAASSPLPAPHCPSKCGSIEIPYPFGIGADCAWPGEGNFTIACNHSFSPPRPYTNENVEITSISVETGEMHVYAIVAYVCYNSSDTIEQDQGQIGYSLDPPLLVSPTENVFTAIGCDTLAFLEGGSNYWTGCISYCASLKDSALDGDPCTGLGCCQSSIPGNLSTIEIGWNTDKNTQANNSAWNYSPCSYAFVAYKDWYNFSRRDLNGKEKDSFSNRVGDRSATLVLDWAIRGNGSCEMVPGKLTAPACASANSYCQDLNATRGGGYQCKCSDGYMGNPYIVNGCTNIDECELRKSNPAKYEKLYPCGDYTICHDTPGNYKCKCKFGHRGYGKSEKGCQPIFPGYAIAIVVTFVAIVLAFLVFVLLQRRQRSKRFNKNGGEILKMMGIKSFSEKDIKKITNNYKSYIGNGHFGKRLDIAIGSAQALAYMHSHGEDSHIHGDVKPGNILLDNNLVPKVADFGSSKLLLKSSNAYVKDVKADWSYIDPVYVKTKRFLAKSDVYSFGMVLLELITRKRAKYNENQSLPIDFVKRCKEDGNARRMYDKEIFPGGAHSPVYMDCIDRIGVLAVRCLKEDTDERPTMAEVVEELKHVKLIASGRP</sequence>
<comment type="subcellular location">
    <subcellularLocation>
        <location evidence="1">Membrane</location>
        <topology evidence="1">Single-pass membrane protein</topology>
    </subcellularLocation>
</comment>
<evidence type="ECO:0000256" key="2">
    <source>
        <dbReference type="ARBA" id="ARBA00022729"/>
    </source>
</evidence>
<evidence type="ECO:0000313" key="7">
    <source>
        <dbReference type="EMBL" id="CAD6255673.1"/>
    </source>
</evidence>
<evidence type="ECO:0000313" key="8">
    <source>
        <dbReference type="Proteomes" id="UP000604825"/>
    </source>
</evidence>
<dbReference type="OrthoDB" id="692609at2759"/>
<accession>A0A811Q9B4</accession>
<dbReference type="InterPro" id="IPR000719">
    <property type="entry name" value="Prot_kinase_dom"/>
</dbReference>
<dbReference type="GO" id="GO:0005524">
    <property type="term" value="F:ATP binding"/>
    <property type="evidence" value="ECO:0007669"/>
    <property type="project" value="InterPro"/>
</dbReference>
<dbReference type="Pfam" id="PF00069">
    <property type="entry name" value="Pkinase"/>
    <property type="match status" value="1"/>
</dbReference>
<feature type="domain" description="Protein kinase" evidence="6">
    <location>
        <begin position="350"/>
        <end position="623"/>
    </location>
</feature>
<dbReference type="PROSITE" id="PS00010">
    <property type="entry name" value="ASX_HYDROXYL"/>
    <property type="match status" value="1"/>
</dbReference>
<dbReference type="GO" id="GO:0004672">
    <property type="term" value="F:protein kinase activity"/>
    <property type="evidence" value="ECO:0007669"/>
    <property type="project" value="InterPro"/>
</dbReference>
<feature type="transmembrane region" description="Helical" evidence="4">
    <location>
        <begin position="372"/>
        <end position="396"/>
    </location>
</feature>
<dbReference type="InterPro" id="IPR025287">
    <property type="entry name" value="WAK_GUB"/>
</dbReference>
<dbReference type="EMBL" id="CAJGYO010000010">
    <property type="protein sequence ID" value="CAD6255673.1"/>
    <property type="molecule type" value="Genomic_DNA"/>
</dbReference>
<protein>
    <recommendedName>
        <fullName evidence="6">Protein kinase domain-containing protein</fullName>
    </recommendedName>
</protein>
<reference evidence="7" key="1">
    <citation type="submission" date="2020-10" db="EMBL/GenBank/DDBJ databases">
        <authorList>
            <person name="Han B."/>
            <person name="Lu T."/>
            <person name="Zhao Q."/>
            <person name="Huang X."/>
            <person name="Zhao Y."/>
        </authorList>
    </citation>
    <scope>NUCLEOTIDE SEQUENCE</scope>
</reference>
<name>A0A811Q9B4_9POAL</name>
<keyword evidence="4" id="KW-0472">Membrane</keyword>
<dbReference type="Proteomes" id="UP000604825">
    <property type="component" value="Unassembled WGS sequence"/>
</dbReference>
<dbReference type="PANTHER" id="PTHR33491">
    <property type="entry name" value="OSJNBA0016N04.9 PROTEIN"/>
    <property type="match status" value="1"/>
</dbReference>
<dbReference type="SMART" id="SM00220">
    <property type="entry name" value="S_TKc"/>
    <property type="match status" value="1"/>
</dbReference>
<keyword evidence="2 5" id="KW-0732">Signal</keyword>
<keyword evidence="4" id="KW-1133">Transmembrane helix</keyword>
<dbReference type="Pfam" id="PF13947">
    <property type="entry name" value="GUB_WAK_bind"/>
    <property type="match status" value="1"/>
</dbReference>
<dbReference type="Gene3D" id="2.10.25.10">
    <property type="entry name" value="Laminin"/>
    <property type="match status" value="1"/>
</dbReference>
<dbReference type="SMART" id="SM00181">
    <property type="entry name" value="EGF"/>
    <property type="match status" value="2"/>
</dbReference>
<evidence type="ECO:0000256" key="3">
    <source>
        <dbReference type="ARBA" id="ARBA00023157"/>
    </source>
</evidence>
<dbReference type="InterPro" id="IPR001881">
    <property type="entry name" value="EGF-like_Ca-bd_dom"/>
</dbReference>
<feature type="signal peptide" evidence="5">
    <location>
        <begin position="1"/>
        <end position="32"/>
    </location>
</feature>
<keyword evidence="4" id="KW-0812">Transmembrane</keyword>
<dbReference type="AlphaFoldDB" id="A0A811Q9B4"/>
<dbReference type="InterPro" id="IPR011009">
    <property type="entry name" value="Kinase-like_dom_sf"/>
</dbReference>
<evidence type="ECO:0000256" key="4">
    <source>
        <dbReference type="SAM" id="Phobius"/>
    </source>
</evidence>
<comment type="caution">
    <text evidence="7">The sequence shown here is derived from an EMBL/GenBank/DDBJ whole genome shotgun (WGS) entry which is preliminary data.</text>
</comment>
<dbReference type="Gene3D" id="1.10.510.10">
    <property type="entry name" value="Transferase(Phosphotransferase) domain 1"/>
    <property type="match status" value="1"/>
</dbReference>
<dbReference type="SMART" id="SM00179">
    <property type="entry name" value="EGF_CA"/>
    <property type="match status" value="1"/>
</dbReference>
<organism evidence="7 8">
    <name type="scientific">Miscanthus lutarioriparius</name>
    <dbReference type="NCBI Taxonomy" id="422564"/>
    <lineage>
        <taxon>Eukaryota</taxon>
        <taxon>Viridiplantae</taxon>
        <taxon>Streptophyta</taxon>
        <taxon>Embryophyta</taxon>
        <taxon>Tracheophyta</taxon>
        <taxon>Spermatophyta</taxon>
        <taxon>Magnoliopsida</taxon>
        <taxon>Liliopsida</taxon>
        <taxon>Poales</taxon>
        <taxon>Poaceae</taxon>
        <taxon>PACMAD clade</taxon>
        <taxon>Panicoideae</taxon>
        <taxon>Andropogonodae</taxon>
        <taxon>Andropogoneae</taxon>
        <taxon>Saccharinae</taxon>
        <taxon>Miscanthus</taxon>
    </lineage>
</organism>
<evidence type="ECO:0000256" key="5">
    <source>
        <dbReference type="SAM" id="SignalP"/>
    </source>
</evidence>
<dbReference type="GO" id="GO:0016020">
    <property type="term" value="C:membrane"/>
    <property type="evidence" value="ECO:0007669"/>
    <property type="project" value="UniProtKB-SubCell"/>
</dbReference>
<keyword evidence="8" id="KW-1185">Reference proteome</keyword>
<evidence type="ECO:0000256" key="1">
    <source>
        <dbReference type="ARBA" id="ARBA00004167"/>
    </source>
</evidence>
<evidence type="ECO:0000259" key="6">
    <source>
        <dbReference type="PROSITE" id="PS50011"/>
    </source>
</evidence>
<dbReference type="GO" id="GO:0005509">
    <property type="term" value="F:calcium ion binding"/>
    <property type="evidence" value="ECO:0007669"/>
    <property type="project" value="InterPro"/>
</dbReference>
<proteinExistence type="predicted"/>
<dbReference type="InterPro" id="IPR000742">
    <property type="entry name" value="EGF"/>
</dbReference>
<dbReference type="InterPro" id="IPR000152">
    <property type="entry name" value="EGF-type_Asp/Asn_hydroxyl_site"/>
</dbReference>
<gene>
    <name evidence="7" type="ORF">NCGR_LOCUS39214</name>
</gene>
<dbReference type="PROSITE" id="PS50011">
    <property type="entry name" value="PROTEIN_KINASE_DOM"/>
    <property type="match status" value="1"/>
</dbReference>
<dbReference type="GO" id="GO:0030247">
    <property type="term" value="F:polysaccharide binding"/>
    <property type="evidence" value="ECO:0007669"/>
    <property type="project" value="InterPro"/>
</dbReference>
<dbReference type="SUPFAM" id="SSF56112">
    <property type="entry name" value="Protein kinase-like (PK-like)"/>
    <property type="match status" value="1"/>
</dbReference>